<organism evidence="2 3">
    <name type="scientific">Mycena metata</name>
    <dbReference type="NCBI Taxonomy" id="1033252"/>
    <lineage>
        <taxon>Eukaryota</taxon>
        <taxon>Fungi</taxon>
        <taxon>Dikarya</taxon>
        <taxon>Basidiomycota</taxon>
        <taxon>Agaricomycotina</taxon>
        <taxon>Agaricomycetes</taxon>
        <taxon>Agaricomycetidae</taxon>
        <taxon>Agaricales</taxon>
        <taxon>Marasmiineae</taxon>
        <taxon>Mycenaceae</taxon>
        <taxon>Mycena</taxon>
    </lineage>
</organism>
<dbReference type="PANTHER" id="PTHR40465">
    <property type="entry name" value="CHROMOSOME 1, WHOLE GENOME SHOTGUN SEQUENCE"/>
    <property type="match status" value="1"/>
</dbReference>
<feature type="transmembrane region" description="Helical" evidence="1">
    <location>
        <begin position="175"/>
        <end position="193"/>
    </location>
</feature>
<keyword evidence="3" id="KW-1185">Reference proteome</keyword>
<feature type="transmembrane region" description="Helical" evidence="1">
    <location>
        <begin position="133"/>
        <end position="155"/>
    </location>
</feature>
<comment type="caution">
    <text evidence="2">The sequence shown here is derived from an EMBL/GenBank/DDBJ whole genome shotgun (WGS) entry which is preliminary data.</text>
</comment>
<reference evidence="2" key="1">
    <citation type="submission" date="2023-03" db="EMBL/GenBank/DDBJ databases">
        <title>Massive genome expansion in bonnet fungi (Mycena s.s.) driven by repeated elements and novel gene families across ecological guilds.</title>
        <authorList>
            <consortium name="Lawrence Berkeley National Laboratory"/>
            <person name="Harder C.B."/>
            <person name="Miyauchi S."/>
            <person name="Viragh M."/>
            <person name="Kuo A."/>
            <person name="Thoen E."/>
            <person name="Andreopoulos B."/>
            <person name="Lu D."/>
            <person name="Skrede I."/>
            <person name="Drula E."/>
            <person name="Henrissat B."/>
            <person name="Morin E."/>
            <person name="Kohler A."/>
            <person name="Barry K."/>
            <person name="LaButti K."/>
            <person name="Morin E."/>
            <person name="Salamov A."/>
            <person name="Lipzen A."/>
            <person name="Mereny Z."/>
            <person name="Hegedus B."/>
            <person name="Baldrian P."/>
            <person name="Stursova M."/>
            <person name="Weitz H."/>
            <person name="Taylor A."/>
            <person name="Grigoriev I.V."/>
            <person name="Nagy L.G."/>
            <person name="Martin F."/>
            <person name="Kauserud H."/>
        </authorList>
    </citation>
    <scope>NUCLEOTIDE SEQUENCE</scope>
    <source>
        <strain evidence="2">CBHHK182m</strain>
    </source>
</reference>
<dbReference type="PANTHER" id="PTHR40465:SF1">
    <property type="entry name" value="DUF6534 DOMAIN-CONTAINING PROTEIN"/>
    <property type="match status" value="1"/>
</dbReference>
<evidence type="ECO:0000256" key="1">
    <source>
        <dbReference type="SAM" id="Phobius"/>
    </source>
</evidence>
<name>A0AAD7JQV8_9AGAR</name>
<dbReference type="AlphaFoldDB" id="A0AAD7JQV8"/>
<evidence type="ECO:0000313" key="2">
    <source>
        <dbReference type="EMBL" id="KAJ7770009.1"/>
    </source>
</evidence>
<proteinExistence type="predicted"/>
<keyword evidence="1" id="KW-1133">Transmembrane helix</keyword>
<feature type="transmembrane region" description="Helical" evidence="1">
    <location>
        <begin position="96"/>
        <end position="113"/>
    </location>
</feature>
<keyword evidence="1" id="KW-0472">Membrane</keyword>
<dbReference type="EMBL" id="JARKIB010000017">
    <property type="protein sequence ID" value="KAJ7770009.1"/>
    <property type="molecule type" value="Genomic_DNA"/>
</dbReference>
<gene>
    <name evidence="2" type="ORF">B0H16DRAFT_1715641</name>
</gene>
<protein>
    <submittedName>
        <fullName evidence="2">Uncharacterized protein</fullName>
    </submittedName>
</protein>
<sequence>MVPPSIASTYGAWLIALFIETMQVLPHRTTLYGIGIVQTVLYFQWSTEDGWTIKVPVTIVFLLETTQIMFFFSATYSRFIQEFGVPLGDLIWTDSVQLLANYLSAFTVQIYFATRIHRLTRAQVMFKNSAIGIYVVVVLALTGIAAGITQVILTYKVHEYAKLEQTKAITTLQTAASVACDIVITLYLCIFLARNKGGMPRCDRENVELTHDERREPWGSDRPHVRVYYDLVFGISWDPLVLPLDCPQYVHEFYASDASISPHPAESLLTQTNRLNMRHHFQRKIISNEQYSVNLEDIPVSTVEFVHPIGTVDSDASSLPAKMSAVSTATLHNQTN</sequence>
<keyword evidence="1" id="KW-0812">Transmembrane</keyword>
<feature type="transmembrane region" description="Helical" evidence="1">
    <location>
        <begin position="57"/>
        <end position="76"/>
    </location>
</feature>
<dbReference type="Proteomes" id="UP001215598">
    <property type="component" value="Unassembled WGS sequence"/>
</dbReference>
<evidence type="ECO:0000313" key="3">
    <source>
        <dbReference type="Proteomes" id="UP001215598"/>
    </source>
</evidence>
<accession>A0AAD7JQV8</accession>